<dbReference type="GO" id="GO:0043531">
    <property type="term" value="F:ADP binding"/>
    <property type="evidence" value="ECO:0007669"/>
    <property type="project" value="InterPro"/>
</dbReference>
<dbReference type="Pfam" id="PF03704">
    <property type="entry name" value="BTAD"/>
    <property type="match status" value="1"/>
</dbReference>
<organism evidence="10 11">
    <name type="scientific">Streptomyces griseoflavus Tu4000</name>
    <dbReference type="NCBI Taxonomy" id="467200"/>
    <lineage>
        <taxon>Bacteria</taxon>
        <taxon>Bacillati</taxon>
        <taxon>Actinomycetota</taxon>
        <taxon>Actinomycetes</taxon>
        <taxon>Kitasatosporales</taxon>
        <taxon>Streptomycetaceae</taxon>
        <taxon>Streptomyces</taxon>
    </lineage>
</organism>
<dbReference type="HOGENOM" id="CLU_004665_2_0_11"/>
<dbReference type="GO" id="GO:0006355">
    <property type="term" value="P:regulation of DNA-templated transcription"/>
    <property type="evidence" value="ECO:0007669"/>
    <property type="project" value="InterPro"/>
</dbReference>
<feature type="domain" description="Bacterial transcriptional activator" evidence="9">
    <location>
        <begin position="121"/>
        <end position="261"/>
    </location>
</feature>
<evidence type="ECO:0000256" key="7">
    <source>
        <dbReference type="SAM" id="MobiDB-lite"/>
    </source>
</evidence>
<dbReference type="SUPFAM" id="SSF46894">
    <property type="entry name" value="C-terminal effector domain of the bipartite response regulators"/>
    <property type="match status" value="1"/>
</dbReference>
<feature type="region of interest" description="Disordered" evidence="7">
    <location>
        <begin position="264"/>
        <end position="295"/>
    </location>
</feature>
<dbReference type="InterPro" id="IPR011990">
    <property type="entry name" value="TPR-like_helical_dom_sf"/>
</dbReference>
<dbReference type="PROSITE" id="PS50005">
    <property type="entry name" value="TPR"/>
    <property type="match status" value="2"/>
</dbReference>
<dbReference type="PRINTS" id="PR00364">
    <property type="entry name" value="DISEASERSIST"/>
</dbReference>
<evidence type="ECO:0000259" key="9">
    <source>
        <dbReference type="SMART" id="SM01043"/>
    </source>
</evidence>
<evidence type="ECO:0000256" key="3">
    <source>
        <dbReference type="ARBA" id="ARBA00023015"/>
    </source>
</evidence>
<dbReference type="InterPro" id="IPR016032">
    <property type="entry name" value="Sig_transdc_resp-reg_C-effctor"/>
</dbReference>
<keyword evidence="6" id="KW-0802">TPR repeat</keyword>
<evidence type="ECO:0000256" key="1">
    <source>
        <dbReference type="ARBA" id="ARBA00005820"/>
    </source>
</evidence>
<feature type="repeat" description="TPR" evidence="6">
    <location>
        <begin position="863"/>
        <end position="896"/>
    </location>
</feature>
<proteinExistence type="inferred from homology"/>
<keyword evidence="2" id="KW-0902">Two-component regulatory system</keyword>
<dbReference type="AlphaFoldDB" id="D9XKG4"/>
<dbReference type="SUPFAM" id="SSF48452">
    <property type="entry name" value="TPR-like"/>
    <property type="match status" value="3"/>
</dbReference>
<evidence type="ECO:0000256" key="5">
    <source>
        <dbReference type="ARBA" id="ARBA00023163"/>
    </source>
</evidence>
<protein>
    <submittedName>
        <fullName evidence="10">Regulatory protein AfsR</fullName>
    </submittedName>
</protein>
<dbReference type="SUPFAM" id="SSF52540">
    <property type="entry name" value="P-loop containing nucleoside triphosphate hydrolases"/>
    <property type="match status" value="1"/>
</dbReference>
<reference evidence="10" key="1">
    <citation type="submission" date="2009-02" db="EMBL/GenBank/DDBJ databases">
        <title>Annotation of Streptomyces griseoflavus strain Tu4000.</title>
        <authorList>
            <consortium name="The Broad Institute Genome Sequencing Platform"/>
            <consortium name="Broad Institute Microbial Sequencing Center"/>
            <person name="Fischbach M."/>
            <person name="Godfrey P."/>
            <person name="Ward D."/>
            <person name="Young S."/>
            <person name="Zeng Q."/>
            <person name="Koehrsen M."/>
            <person name="Alvarado L."/>
            <person name="Berlin A.M."/>
            <person name="Bochicchio J."/>
            <person name="Borenstein D."/>
            <person name="Chapman S.B."/>
            <person name="Chen Z."/>
            <person name="Engels R."/>
            <person name="Freedman E."/>
            <person name="Gellesch M."/>
            <person name="Goldberg J."/>
            <person name="Griggs A."/>
            <person name="Gujja S."/>
            <person name="Heilman E.R."/>
            <person name="Heiman D.I."/>
            <person name="Hepburn T.A."/>
            <person name="Howarth C."/>
            <person name="Jen D."/>
            <person name="Larson L."/>
            <person name="Lewis B."/>
            <person name="Mehta T."/>
            <person name="Park D."/>
            <person name="Pearson M."/>
            <person name="Richards J."/>
            <person name="Roberts A."/>
            <person name="Saif S."/>
            <person name="Shea T.D."/>
            <person name="Shenoy N."/>
            <person name="Sisk P."/>
            <person name="Stolte C."/>
            <person name="Sykes S.N."/>
            <person name="Thomson T."/>
            <person name="Walk T."/>
            <person name="White J."/>
            <person name="Yandava C."/>
            <person name="Straight P."/>
            <person name="Clardy J."/>
            <person name="Hung D."/>
            <person name="Kolter R."/>
            <person name="Mekalanos J."/>
            <person name="Walker S."/>
            <person name="Walsh C.T."/>
            <person name="Wieland-Brown L.C."/>
            <person name="Haas B."/>
            <person name="Nusbaum C."/>
            <person name="Birren B."/>
        </authorList>
    </citation>
    <scope>NUCLEOTIDE SEQUENCE [LARGE SCALE GENOMIC DNA]</scope>
    <source>
        <strain evidence="10">Tu4000</strain>
    </source>
</reference>
<dbReference type="InterPro" id="IPR036388">
    <property type="entry name" value="WH-like_DNA-bd_sf"/>
</dbReference>
<dbReference type="Gene3D" id="1.10.10.10">
    <property type="entry name" value="Winged helix-like DNA-binding domain superfamily/Winged helix DNA-binding domain"/>
    <property type="match status" value="1"/>
</dbReference>
<dbReference type="SMART" id="SM00862">
    <property type="entry name" value="Trans_reg_C"/>
    <property type="match status" value="1"/>
</dbReference>
<dbReference type="GO" id="GO:0000160">
    <property type="term" value="P:phosphorelay signal transduction system"/>
    <property type="evidence" value="ECO:0007669"/>
    <property type="project" value="UniProtKB-KW"/>
</dbReference>
<dbReference type="EMBL" id="GG657758">
    <property type="protein sequence ID" value="EFL37326.1"/>
    <property type="molecule type" value="Genomic_DNA"/>
</dbReference>
<dbReference type="GO" id="GO:0003677">
    <property type="term" value="F:DNA binding"/>
    <property type="evidence" value="ECO:0007669"/>
    <property type="project" value="UniProtKB-KW"/>
</dbReference>
<dbReference type="Gene3D" id="3.40.50.300">
    <property type="entry name" value="P-loop containing nucleotide triphosphate hydrolases"/>
    <property type="match status" value="1"/>
</dbReference>
<gene>
    <name evidence="10" type="ORF">SSRG_00130</name>
</gene>
<dbReference type="PANTHER" id="PTHR35807">
    <property type="entry name" value="TRANSCRIPTIONAL REGULATOR REDD-RELATED"/>
    <property type="match status" value="1"/>
</dbReference>
<dbReference type="STRING" id="467200.SSRG_00130"/>
<dbReference type="SMART" id="SM01043">
    <property type="entry name" value="BTAD"/>
    <property type="match status" value="1"/>
</dbReference>
<dbReference type="eggNOG" id="COG3629">
    <property type="taxonomic scope" value="Bacteria"/>
</dbReference>
<dbReference type="InterPro" id="IPR051677">
    <property type="entry name" value="AfsR-DnrI-RedD_regulator"/>
</dbReference>
<comment type="similarity">
    <text evidence="1">Belongs to the AfsR/DnrI/RedD regulatory family.</text>
</comment>
<evidence type="ECO:0000256" key="4">
    <source>
        <dbReference type="ARBA" id="ARBA00023125"/>
    </source>
</evidence>
<dbReference type="InterPro" id="IPR005158">
    <property type="entry name" value="BTAD"/>
</dbReference>
<dbReference type="eggNOG" id="COG3903">
    <property type="taxonomic scope" value="Bacteria"/>
</dbReference>
<sequence>MTLNRLVCLVVMKLASPGRGCDMTVRFELLGTIEVQVEGRPAQVGHMRQRCVLAALLVDVNRTVAVDALVDRVWGDRAPQRVKGTLYGYLSRLRQALAPVPEVVVSRRPGGYVLQADSLSVDLHLFRDLMTRARTADDAQASALVREALNLWRGEPFATVDAPWFSDLRQALEHERFSAELEYMDIRLRTGRHAELLPELIRRANEHPLDEQLAGRLMLALHRAGRSADALACYQDVRRQLADELGADPGARLQALHQQILTDDPALSLSPDPGPRPSRTSTPPSPAPRQLHAPPAHFVGRDEEIAVLDKMLAARSEPRTVMPLSVICGPGGVGKTWLALRWAHSQQHCFPDGQLFADLRGFTPSGGPADPYVVLRGFLEALGVDPERIPAAADAQAALYRSLLAERSMLVVLDNIRDTEQLLPLLPGTPNCAVVITSRSRLTSLAASHQVTHLTVGGFGAAAARELLLGRLGAERLEAEPEAAAALPDRCAGLPLALSVLAARLTTDPVLTLTALTQELDESSLDALGTGEDFTDVRTVLASSYRTLDPNTARVFRQFAQAPGPDLSLPAAVSLTGLPPARARRALHRLVTAHLLQENTAGRFGCHDLLHMFAIEAAESTDGEESWTARVRFLEHCLHTAWTADRLLHPHRDPITLSPPVDGVRPQPLETQDQAMEWFTREHQVLVAAVGQAARHGHERHAWQLAWTLTTFLTRRGRWNDVATVHATALVAANRLGDAAAQVESHRTLAWERTEAGDHDAAHLQLNQALSLAQDSGRLQWEADIHLALGWLHEHTGDRPAALRHDRHAARLFEQSGHRAGLARALNAVAWDHVQDGDLRAAMDHGEQALAIQQELDDLRGQADTLDTLGYAHQRLGDHAEALTCHRRSLELHRTLGHRYNEAQTLVHLGEVHQAMGDRTAAVQALEQALAVYRDIEAHPSHMDRTRALLTALGSDAATR</sequence>
<keyword evidence="11" id="KW-1185">Reference proteome</keyword>
<keyword evidence="5" id="KW-0804">Transcription</keyword>
<name>D9XKG4_9ACTN</name>
<evidence type="ECO:0000256" key="2">
    <source>
        <dbReference type="ARBA" id="ARBA00023012"/>
    </source>
</evidence>
<evidence type="ECO:0000259" key="8">
    <source>
        <dbReference type="SMART" id="SM00862"/>
    </source>
</evidence>
<dbReference type="Pfam" id="PF13424">
    <property type="entry name" value="TPR_12"/>
    <property type="match status" value="2"/>
</dbReference>
<keyword evidence="4" id="KW-0238">DNA-binding</keyword>
<dbReference type="InterPro" id="IPR001867">
    <property type="entry name" value="OmpR/PhoB-type_DNA-bd"/>
</dbReference>
<dbReference type="CDD" id="cd15831">
    <property type="entry name" value="BTAD"/>
    <property type="match status" value="1"/>
</dbReference>
<dbReference type="InterPro" id="IPR027417">
    <property type="entry name" value="P-loop_NTPase"/>
</dbReference>
<accession>D9XKG4</accession>
<dbReference type="SMART" id="SM00028">
    <property type="entry name" value="TPR"/>
    <property type="match status" value="5"/>
</dbReference>
<dbReference type="PANTHER" id="PTHR35807:SF1">
    <property type="entry name" value="TRANSCRIPTIONAL REGULATOR REDD"/>
    <property type="match status" value="1"/>
</dbReference>
<evidence type="ECO:0000313" key="11">
    <source>
        <dbReference type="Proteomes" id="UP000002968"/>
    </source>
</evidence>
<evidence type="ECO:0000313" key="10">
    <source>
        <dbReference type="EMBL" id="EFL37326.1"/>
    </source>
</evidence>
<keyword evidence="3" id="KW-0805">Transcription regulation</keyword>
<feature type="repeat" description="TPR" evidence="6">
    <location>
        <begin position="903"/>
        <end position="936"/>
    </location>
</feature>
<feature type="domain" description="OmpR/PhoB-type" evidence="8">
    <location>
        <begin position="39"/>
        <end position="114"/>
    </location>
</feature>
<evidence type="ECO:0000256" key="6">
    <source>
        <dbReference type="PROSITE-ProRule" id="PRU00339"/>
    </source>
</evidence>
<dbReference type="Proteomes" id="UP000002968">
    <property type="component" value="Unassembled WGS sequence"/>
</dbReference>
<dbReference type="Gene3D" id="1.25.40.10">
    <property type="entry name" value="Tetratricopeptide repeat domain"/>
    <property type="match status" value="2"/>
</dbReference>
<dbReference type="InterPro" id="IPR019734">
    <property type="entry name" value="TPR_rpt"/>
</dbReference>